<organism evidence="1">
    <name type="scientific">uncultured Caudovirales phage</name>
    <dbReference type="NCBI Taxonomy" id="2100421"/>
    <lineage>
        <taxon>Viruses</taxon>
        <taxon>Duplodnaviria</taxon>
        <taxon>Heunggongvirae</taxon>
        <taxon>Uroviricota</taxon>
        <taxon>Caudoviricetes</taxon>
        <taxon>Peduoviridae</taxon>
        <taxon>Maltschvirus</taxon>
        <taxon>Maltschvirus maltsch</taxon>
    </lineage>
</organism>
<reference evidence="1" key="1">
    <citation type="submission" date="2020-05" db="EMBL/GenBank/DDBJ databases">
        <authorList>
            <person name="Chiriac C."/>
            <person name="Salcher M."/>
            <person name="Ghai R."/>
            <person name="Kavagutti S V."/>
        </authorList>
    </citation>
    <scope>NUCLEOTIDE SEQUENCE</scope>
</reference>
<sequence>MNLARRAVKLFPFSDYTTRQSVIHTRKAWLRSILTLGDKWLLANANRVR</sequence>
<protein>
    <submittedName>
        <fullName evidence="1">Uncharacterized protein</fullName>
    </submittedName>
</protein>
<name>A0A6J7W9G2_9CAUD</name>
<gene>
    <name evidence="1" type="ORF">UFOVP161_15</name>
</gene>
<dbReference type="EMBL" id="LR798211">
    <property type="protein sequence ID" value="CAB5187187.1"/>
    <property type="molecule type" value="Genomic_DNA"/>
</dbReference>
<evidence type="ECO:0000313" key="1">
    <source>
        <dbReference type="EMBL" id="CAB5187187.1"/>
    </source>
</evidence>
<accession>A0A6J7W9G2</accession>
<proteinExistence type="predicted"/>